<organism evidence="5 6">
    <name type="scientific">Pseudonocardia benzenivorans</name>
    <dbReference type="NCBI Taxonomy" id="228005"/>
    <lineage>
        <taxon>Bacteria</taxon>
        <taxon>Bacillati</taxon>
        <taxon>Actinomycetota</taxon>
        <taxon>Actinomycetes</taxon>
        <taxon>Pseudonocardiales</taxon>
        <taxon>Pseudonocardiaceae</taxon>
        <taxon>Pseudonocardia</taxon>
    </lineage>
</organism>
<dbReference type="GO" id="GO:0016491">
    <property type="term" value="F:oxidoreductase activity"/>
    <property type="evidence" value="ECO:0007669"/>
    <property type="project" value="UniProtKB-KW"/>
</dbReference>
<accession>A0ABW3VPC5</accession>
<keyword evidence="6" id="KW-1185">Reference proteome</keyword>
<dbReference type="PANTHER" id="PTHR43408:SF2">
    <property type="entry name" value="FMN REDUCTASE (NADPH)"/>
    <property type="match status" value="1"/>
</dbReference>
<evidence type="ECO:0000313" key="5">
    <source>
        <dbReference type="EMBL" id="MFD1236195.1"/>
    </source>
</evidence>
<dbReference type="PANTHER" id="PTHR43408">
    <property type="entry name" value="FMN REDUCTASE (NADPH)"/>
    <property type="match status" value="1"/>
</dbReference>
<protein>
    <submittedName>
        <fullName evidence="5">NADPH-dependent FMN reductase</fullName>
        <ecNumber evidence="5">1.-.-.-</ecNumber>
    </submittedName>
</protein>
<dbReference type="InterPro" id="IPR051814">
    <property type="entry name" value="NAD(P)H-dep_FMN_reductase"/>
</dbReference>
<reference evidence="6" key="1">
    <citation type="journal article" date="2019" name="Int. J. Syst. Evol. Microbiol.">
        <title>The Global Catalogue of Microorganisms (GCM) 10K type strain sequencing project: providing services to taxonomists for standard genome sequencing and annotation.</title>
        <authorList>
            <consortium name="The Broad Institute Genomics Platform"/>
            <consortium name="The Broad Institute Genome Sequencing Center for Infectious Disease"/>
            <person name="Wu L."/>
            <person name="Ma J."/>
        </authorList>
    </citation>
    <scope>NUCLEOTIDE SEQUENCE [LARGE SCALE GENOMIC DNA]</scope>
    <source>
        <strain evidence="6">CCUG 49018</strain>
    </source>
</reference>
<dbReference type="InterPro" id="IPR005025">
    <property type="entry name" value="FMN_Rdtase-like_dom"/>
</dbReference>
<dbReference type="RefSeq" id="WP_339124804.1">
    <property type="nucleotide sequence ID" value="NZ_BAABKS010000100.1"/>
</dbReference>
<name>A0ABW3VPC5_9PSEU</name>
<evidence type="ECO:0000259" key="4">
    <source>
        <dbReference type="Pfam" id="PF03358"/>
    </source>
</evidence>
<keyword evidence="2" id="KW-0288">FMN</keyword>
<gene>
    <name evidence="5" type="ORF">ACFQ34_23130</name>
</gene>
<proteinExistence type="predicted"/>
<comment type="caution">
    <text evidence="5">The sequence shown here is derived from an EMBL/GenBank/DDBJ whole genome shotgun (WGS) entry which is preliminary data.</text>
</comment>
<keyword evidence="3 5" id="KW-0560">Oxidoreductase</keyword>
<dbReference type="InterPro" id="IPR029039">
    <property type="entry name" value="Flavoprotein-like_sf"/>
</dbReference>
<sequence length="182" mass="19940">MGQPLRIVTVVGNPKVGSRTRTVGEEVARQLAAELDECGSAEYDTIELGDLADELFDRSSSRVAARVRQVSSSSVAVVVSPTYKATYTGMLKAFLDWFDRTSLQNTVVVPVMVGAAAHHALAVEVHLRPLLVEIGGIIPTRGLYLLESELDELDLTVARWVAESGPAVERLAWERRPQWANR</sequence>
<evidence type="ECO:0000256" key="2">
    <source>
        <dbReference type="ARBA" id="ARBA00022643"/>
    </source>
</evidence>
<keyword evidence="1" id="KW-0285">Flavoprotein</keyword>
<dbReference type="Gene3D" id="3.40.50.360">
    <property type="match status" value="1"/>
</dbReference>
<dbReference type="Pfam" id="PF03358">
    <property type="entry name" value="FMN_red"/>
    <property type="match status" value="1"/>
</dbReference>
<feature type="domain" description="NADPH-dependent FMN reductase-like" evidence="4">
    <location>
        <begin position="6"/>
        <end position="146"/>
    </location>
</feature>
<evidence type="ECO:0000256" key="1">
    <source>
        <dbReference type="ARBA" id="ARBA00022630"/>
    </source>
</evidence>
<evidence type="ECO:0000313" key="6">
    <source>
        <dbReference type="Proteomes" id="UP001597182"/>
    </source>
</evidence>
<dbReference type="EMBL" id="JBHTMB010000208">
    <property type="protein sequence ID" value="MFD1236195.1"/>
    <property type="molecule type" value="Genomic_DNA"/>
</dbReference>
<dbReference type="SUPFAM" id="SSF52218">
    <property type="entry name" value="Flavoproteins"/>
    <property type="match status" value="1"/>
</dbReference>
<evidence type="ECO:0000256" key="3">
    <source>
        <dbReference type="ARBA" id="ARBA00023002"/>
    </source>
</evidence>
<dbReference type="EC" id="1.-.-.-" evidence="5"/>
<dbReference type="Proteomes" id="UP001597182">
    <property type="component" value="Unassembled WGS sequence"/>
</dbReference>